<evidence type="ECO:0000256" key="1">
    <source>
        <dbReference type="SAM" id="SignalP"/>
    </source>
</evidence>
<reference evidence="2 3" key="1">
    <citation type="journal article" date="2014" name="BMC Genomics">
        <title>Comparison of environmental and isolate Sulfobacillus genomes reveals diverse carbon, sulfur, nitrogen, and hydrogen metabolisms.</title>
        <authorList>
            <person name="Justice N.B."/>
            <person name="Norman A."/>
            <person name="Brown C.T."/>
            <person name="Singh A."/>
            <person name="Thomas B.C."/>
            <person name="Banfield J.F."/>
        </authorList>
    </citation>
    <scope>NUCLEOTIDE SEQUENCE [LARGE SCALE GENOMIC DNA]</scope>
    <source>
        <strain evidence="2">AMDSBA3</strain>
    </source>
</reference>
<accession>A0A2T2WCT8</accession>
<dbReference type="Proteomes" id="UP000241848">
    <property type="component" value="Unassembled WGS sequence"/>
</dbReference>
<feature type="chain" id="PRO_5015743429" evidence="1">
    <location>
        <begin position="35"/>
        <end position="235"/>
    </location>
</feature>
<keyword evidence="1" id="KW-0732">Signal</keyword>
<protein>
    <submittedName>
        <fullName evidence="2">Uncharacterized protein</fullName>
    </submittedName>
</protein>
<evidence type="ECO:0000313" key="3">
    <source>
        <dbReference type="Proteomes" id="UP000241848"/>
    </source>
</evidence>
<organism evidence="2 3">
    <name type="scientific">Sulfobacillus acidophilus</name>
    <dbReference type="NCBI Taxonomy" id="53633"/>
    <lineage>
        <taxon>Bacteria</taxon>
        <taxon>Bacillati</taxon>
        <taxon>Bacillota</taxon>
        <taxon>Clostridia</taxon>
        <taxon>Eubacteriales</taxon>
        <taxon>Clostridiales Family XVII. Incertae Sedis</taxon>
        <taxon>Sulfobacillus</taxon>
    </lineage>
</organism>
<dbReference type="EMBL" id="PXYV01000092">
    <property type="protein sequence ID" value="PSR20048.1"/>
    <property type="molecule type" value="Genomic_DNA"/>
</dbReference>
<dbReference type="AlphaFoldDB" id="A0A2T2WCT8"/>
<sequence>MVHVKETNVIRWKRGLSAVAAATLSLAVSTPTWASVTHYYGVAVWFNAPQNAGTEANPYISSGSAADWSASYAGFIAQVLWEGTSNNGDYWVEAGYIYGWQQQNIATWYWADNRPTYGYDEHQITSVPVTVGATMPVDIVYQGNDTWSITINDSAKNWRSTDNPPYSEYMSTGLESASPNSVLDGAYSSGMAYANLNYPWISSWGSGTELHNDSPANVAWVNTYKKIHDWQSYLR</sequence>
<proteinExistence type="predicted"/>
<name>A0A2T2WCT8_9FIRM</name>
<gene>
    <name evidence="2" type="ORF">C7B45_16800</name>
</gene>
<comment type="caution">
    <text evidence="2">The sequence shown here is derived from an EMBL/GenBank/DDBJ whole genome shotgun (WGS) entry which is preliminary data.</text>
</comment>
<feature type="signal peptide" evidence="1">
    <location>
        <begin position="1"/>
        <end position="34"/>
    </location>
</feature>
<evidence type="ECO:0000313" key="2">
    <source>
        <dbReference type="EMBL" id="PSR20048.1"/>
    </source>
</evidence>